<dbReference type="RefSeq" id="WP_306727294.1">
    <property type="nucleotide sequence ID" value="NZ_JAVDDT010000001.1"/>
</dbReference>
<keyword evidence="3 9" id="KW-0808">Transferase</keyword>
<evidence type="ECO:0000256" key="3">
    <source>
        <dbReference type="ARBA" id="ARBA00022679"/>
    </source>
</evidence>
<evidence type="ECO:0000256" key="4">
    <source>
        <dbReference type="ARBA" id="ARBA00022763"/>
    </source>
</evidence>
<keyword evidence="2 9" id="KW-0489">Methyltransferase</keyword>
<gene>
    <name evidence="9" type="ORF">RBH19_01620</name>
</gene>
<accession>A0ABU0W3H4</accession>
<evidence type="ECO:0000256" key="1">
    <source>
        <dbReference type="ARBA" id="ARBA00001286"/>
    </source>
</evidence>
<evidence type="ECO:0000313" key="10">
    <source>
        <dbReference type="Proteomes" id="UP001239019"/>
    </source>
</evidence>
<dbReference type="Gene3D" id="1.10.10.10">
    <property type="entry name" value="Winged helix-like DNA-binding domain superfamily/Winged helix DNA-binding domain"/>
    <property type="match status" value="1"/>
</dbReference>
<keyword evidence="5" id="KW-0234">DNA repair</keyword>
<dbReference type="PANTHER" id="PTHR10815">
    <property type="entry name" value="METHYLATED-DNA--PROTEIN-CYSTEINE METHYLTRANSFERASE"/>
    <property type="match status" value="1"/>
</dbReference>
<dbReference type="EC" id="2.1.1.63" evidence="9"/>
<evidence type="ECO:0000259" key="8">
    <source>
        <dbReference type="Pfam" id="PF01035"/>
    </source>
</evidence>
<feature type="domain" description="Methylated-DNA-[protein]-cysteine S-methyltransferase DNA binding" evidence="8">
    <location>
        <begin position="1"/>
        <end position="31"/>
    </location>
</feature>
<protein>
    <submittedName>
        <fullName evidence="9">MGMT family protein</fullName>
        <ecNumber evidence="9">2.1.1.63</ecNumber>
    </submittedName>
</protein>
<dbReference type="InterPro" id="IPR036217">
    <property type="entry name" value="MethylDNA_cys_MeTrfase_DNAb"/>
</dbReference>
<reference evidence="9 10" key="1">
    <citation type="submission" date="2023-08" db="EMBL/GenBank/DDBJ databases">
        <title>Whole-genome sequencing of halo(alkali)philic microorganisms from hypersaline lakes.</title>
        <authorList>
            <person name="Sorokin D.Y."/>
            <person name="Abbas B."/>
            <person name="Merkel A.Y."/>
        </authorList>
    </citation>
    <scope>NUCLEOTIDE SEQUENCE [LARGE SCALE GENOMIC DNA]</scope>
    <source>
        <strain evidence="9 10">AB-CW4</strain>
    </source>
</reference>
<dbReference type="CDD" id="cd06445">
    <property type="entry name" value="ATase"/>
    <property type="match status" value="1"/>
</dbReference>
<dbReference type="EMBL" id="JAVDDT010000001">
    <property type="protein sequence ID" value="MDQ2068569.1"/>
    <property type="molecule type" value="Genomic_DNA"/>
</dbReference>
<dbReference type="Pfam" id="PF01035">
    <property type="entry name" value="DNA_binding_1"/>
    <property type="match status" value="1"/>
</dbReference>
<evidence type="ECO:0000256" key="6">
    <source>
        <dbReference type="ARBA" id="ARBA00049348"/>
    </source>
</evidence>
<sequence>MPCHRVIRQDGGMAGYRWGLDRKAALLARESDENETTQWKRPAPAKREAQ</sequence>
<dbReference type="SUPFAM" id="SSF46767">
    <property type="entry name" value="Methylated DNA-protein cysteine methyltransferase, C-terminal domain"/>
    <property type="match status" value="1"/>
</dbReference>
<dbReference type="InterPro" id="IPR036388">
    <property type="entry name" value="WH-like_DNA-bd_sf"/>
</dbReference>
<organism evidence="9 10">
    <name type="scientific">Natronospira bacteriovora</name>
    <dbReference type="NCBI Taxonomy" id="3069753"/>
    <lineage>
        <taxon>Bacteria</taxon>
        <taxon>Pseudomonadati</taxon>
        <taxon>Pseudomonadota</taxon>
        <taxon>Gammaproteobacteria</taxon>
        <taxon>Natronospirales</taxon>
        <taxon>Natronospiraceae</taxon>
        <taxon>Natronospira</taxon>
    </lineage>
</organism>
<evidence type="ECO:0000256" key="7">
    <source>
        <dbReference type="SAM" id="MobiDB-lite"/>
    </source>
</evidence>
<dbReference type="GO" id="GO:0032259">
    <property type="term" value="P:methylation"/>
    <property type="evidence" value="ECO:0007669"/>
    <property type="project" value="UniProtKB-KW"/>
</dbReference>
<comment type="caution">
    <text evidence="9">The sequence shown here is derived from an EMBL/GenBank/DDBJ whole genome shotgun (WGS) entry which is preliminary data.</text>
</comment>
<evidence type="ECO:0000313" key="9">
    <source>
        <dbReference type="EMBL" id="MDQ2068569.1"/>
    </source>
</evidence>
<comment type="catalytic activity">
    <reaction evidence="1">
        <text>a 4-O-methyl-thymidine in DNA + L-cysteinyl-[protein] = a thymidine in DNA + S-methyl-L-cysteinyl-[protein]</text>
        <dbReference type="Rhea" id="RHEA:53428"/>
        <dbReference type="Rhea" id="RHEA-COMP:10131"/>
        <dbReference type="Rhea" id="RHEA-COMP:10132"/>
        <dbReference type="Rhea" id="RHEA-COMP:13555"/>
        <dbReference type="Rhea" id="RHEA-COMP:13556"/>
        <dbReference type="ChEBI" id="CHEBI:29950"/>
        <dbReference type="ChEBI" id="CHEBI:82612"/>
        <dbReference type="ChEBI" id="CHEBI:137386"/>
        <dbReference type="ChEBI" id="CHEBI:137387"/>
        <dbReference type="EC" id="2.1.1.63"/>
    </reaction>
</comment>
<evidence type="ECO:0000256" key="2">
    <source>
        <dbReference type="ARBA" id="ARBA00022603"/>
    </source>
</evidence>
<keyword evidence="4" id="KW-0227">DNA damage</keyword>
<dbReference type="Proteomes" id="UP001239019">
    <property type="component" value="Unassembled WGS sequence"/>
</dbReference>
<dbReference type="GO" id="GO:0003908">
    <property type="term" value="F:methylated-DNA-[protein]-cysteine S-methyltransferase activity"/>
    <property type="evidence" value="ECO:0007669"/>
    <property type="project" value="UniProtKB-EC"/>
</dbReference>
<keyword evidence="10" id="KW-1185">Reference proteome</keyword>
<proteinExistence type="predicted"/>
<dbReference type="InterPro" id="IPR001497">
    <property type="entry name" value="MethylDNA_cys_MeTrfase_AS"/>
</dbReference>
<comment type="catalytic activity">
    <reaction evidence="6">
        <text>a 6-O-methyl-2'-deoxyguanosine in DNA + L-cysteinyl-[protein] = S-methyl-L-cysteinyl-[protein] + a 2'-deoxyguanosine in DNA</text>
        <dbReference type="Rhea" id="RHEA:24000"/>
        <dbReference type="Rhea" id="RHEA-COMP:10131"/>
        <dbReference type="Rhea" id="RHEA-COMP:10132"/>
        <dbReference type="Rhea" id="RHEA-COMP:11367"/>
        <dbReference type="Rhea" id="RHEA-COMP:11368"/>
        <dbReference type="ChEBI" id="CHEBI:29950"/>
        <dbReference type="ChEBI" id="CHEBI:82612"/>
        <dbReference type="ChEBI" id="CHEBI:85445"/>
        <dbReference type="ChEBI" id="CHEBI:85448"/>
        <dbReference type="EC" id="2.1.1.63"/>
    </reaction>
</comment>
<name>A0ABU0W3H4_9GAMM</name>
<dbReference type="PANTHER" id="PTHR10815:SF14">
    <property type="entry name" value="BIFUNCTIONAL TRANSCRIPTIONAL ACTIVATOR_DNA REPAIR ENZYME ADA"/>
    <property type="match status" value="1"/>
</dbReference>
<feature type="region of interest" description="Disordered" evidence="7">
    <location>
        <begin position="29"/>
        <end position="50"/>
    </location>
</feature>
<evidence type="ECO:0000256" key="5">
    <source>
        <dbReference type="ARBA" id="ARBA00023204"/>
    </source>
</evidence>
<dbReference type="InterPro" id="IPR014048">
    <property type="entry name" value="MethylDNA_cys_MeTrfase_DNA-bd"/>
</dbReference>
<dbReference type="PROSITE" id="PS00374">
    <property type="entry name" value="MGMT"/>
    <property type="match status" value="1"/>
</dbReference>